<evidence type="ECO:0000313" key="1">
    <source>
        <dbReference type="EMBL" id="EJN58192.1"/>
    </source>
</evidence>
<name>J3EUT2_9EURY</name>
<dbReference type="EMBL" id="ALJD01000009">
    <property type="protein sequence ID" value="EJN58192.1"/>
    <property type="molecule type" value="Genomic_DNA"/>
</dbReference>
<dbReference type="Proteomes" id="UP000007813">
    <property type="component" value="Unassembled WGS sequence"/>
</dbReference>
<organism evidence="1 2">
    <name type="scientific">Halogranum salarium B-1</name>
    <dbReference type="NCBI Taxonomy" id="1210908"/>
    <lineage>
        <taxon>Archaea</taxon>
        <taxon>Methanobacteriati</taxon>
        <taxon>Methanobacteriota</taxon>
        <taxon>Stenosarchaea group</taxon>
        <taxon>Halobacteria</taxon>
        <taxon>Halobacteriales</taxon>
        <taxon>Haloferacaceae</taxon>
    </lineage>
</organism>
<reference evidence="1 2" key="1">
    <citation type="journal article" date="2012" name="J. Bacteriol.">
        <title>Draft Genome Sequence of the Extremely Halophilic Archaeon Halogranum salarium B-1T.</title>
        <authorList>
            <person name="Kim K.K."/>
            <person name="Lee K.C."/>
            <person name="Lee J.S."/>
        </authorList>
    </citation>
    <scope>NUCLEOTIDE SEQUENCE [LARGE SCALE GENOMIC DNA]</scope>
    <source>
        <strain evidence="1 2">B-1</strain>
    </source>
</reference>
<dbReference type="AlphaFoldDB" id="J3EUT2"/>
<evidence type="ECO:0000313" key="2">
    <source>
        <dbReference type="Proteomes" id="UP000007813"/>
    </source>
</evidence>
<protein>
    <submittedName>
        <fullName evidence="1">Uncharacterized protein</fullName>
    </submittedName>
</protein>
<gene>
    <name evidence="1" type="ORF">HSB1_36090</name>
</gene>
<sequence>MSRERFPEAWLSAEHRRFVSDFDRYHLSVVTSTAATTADDCSSREYGTTGEKISTESTTTGGLGVYFLVRWLPDVVSELHKGLLVGSRASWRRVVRSALSGPIRPRQA</sequence>
<proteinExistence type="predicted"/>
<comment type="caution">
    <text evidence="1">The sequence shown here is derived from an EMBL/GenBank/DDBJ whole genome shotgun (WGS) entry which is preliminary data.</text>
</comment>
<accession>J3EUT2</accession>